<feature type="compositionally biased region" description="Basic and acidic residues" evidence="1">
    <location>
        <begin position="378"/>
        <end position="387"/>
    </location>
</feature>
<dbReference type="Proteomes" id="UP001150538">
    <property type="component" value="Unassembled WGS sequence"/>
</dbReference>
<organism evidence="2 3">
    <name type="scientific">Mycoemilia scoparia</name>
    <dbReference type="NCBI Taxonomy" id="417184"/>
    <lineage>
        <taxon>Eukaryota</taxon>
        <taxon>Fungi</taxon>
        <taxon>Fungi incertae sedis</taxon>
        <taxon>Zoopagomycota</taxon>
        <taxon>Kickxellomycotina</taxon>
        <taxon>Kickxellomycetes</taxon>
        <taxon>Kickxellales</taxon>
        <taxon>Kickxellaceae</taxon>
        <taxon>Mycoemilia</taxon>
    </lineage>
</organism>
<accession>A0A9W7ZYT6</accession>
<feature type="compositionally biased region" description="Basic and acidic residues" evidence="1">
    <location>
        <begin position="816"/>
        <end position="826"/>
    </location>
</feature>
<evidence type="ECO:0000256" key="1">
    <source>
        <dbReference type="SAM" id="MobiDB-lite"/>
    </source>
</evidence>
<feature type="region of interest" description="Disordered" evidence="1">
    <location>
        <begin position="704"/>
        <end position="738"/>
    </location>
</feature>
<reference evidence="2" key="1">
    <citation type="submission" date="2022-07" db="EMBL/GenBank/DDBJ databases">
        <title>Phylogenomic reconstructions and comparative analyses of Kickxellomycotina fungi.</title>
        <authorList>
            <person name="Reynolds N.K."/>
            <person name="Stajich J.E."/>
            <person name="Barry K."/>
            <person name="Grigoriev I.V."/>
            <person name="Crous P."/>
            <person name="Smith M.E."/>
        </authorList>
    </citation>
    <scope>NUCLEOTIDE SEQUENCE</scope>
    <source>
        <strain evidence="2">NBRC 100468</strain>
    </source>
</reference>
<feature type="region of interest" description="Disordered" evidence="1">
    <location>
        <begin position="750"/>
        <end position="780"/>
    </location>
</feature>
<feature type="compositionally biased region" description="Polar residues" evidence="1">
    <location>
        <begin position="96"/>
        <end position="111"/>
    </location>
</feature>
<sequence length="962" mass="107672">MPETPDSQKLSPIRKHKSPLIATPPEAPKDSDSISTAGSPNSTAYIKAETQQPRYQHQPQGKQENTDQSMQRSQPSTPVRVKLENIKSSPGLLGQTPHSAVNSSVGYASPWTYSTPALQRLDEQTLRERLREAYGLIKEKEYNLIKAATIGQELLKTNLELQESYNSLKHDYEKASAKAKRKRKPGYGTENESEQDNDSSQGGGGGGDDDDDDDYDNSKTGTDDMEAESRRKQMLLMDRRRSIAPLRSRKSMAHMEFPRDKQRAEETSTDVANNGAAGSDDEDEAISKYKAKWHRQYVAPLETQIELLQHQCDQATIERDDIKSECATLSHSLDQSQRHLRDLEKNVTKLQSELDREKQRAEDSETALAHIQAERARQRLRDEMERKNNKKSSHGQYETDLEKAQYEIKSLQDALQQANERQHELIREMRATERQCSGFREQYENIKQEIADQWEPMRTHYAECEEQLEALKESYDTLQDILSETKQRLEEYESSKDNVESANVDEESVRKGTSLLGELDGKRRLAEDQQKKLARENAGLQKAFSRAKNQQNRMRQQVARLSHLAAGSGSEARMKRLEAALGNLEGERETMLRWLEKSDSNTNGAAGSPPFGNIPVPPNGGSGSDESGSSSATLDALRMQFKQAGIEVERVSSELRTVTMLRINDMARMRELERELSSREDQLRKAGAELVGLKYELGELQSKLRKDHHHYRPEISKSPSKSTNNGVTSGGSPISGIPITSAAAITSKPVYRDNSRGSSTSSSNNNNETFATSPTPNSYRGMSIHRAAALKQGHAQELHGHGVVPQPPGERSPSSTEDRNQDDTTRQRAMSLSFMMNSNTESSRTNNTKSNEPGKDENPNEPHVPRYSAAYPSHTSASPSQRMLEDLLGTKSMNREARAKLLQQNMTQASNENMGRSNGSTPSSASDGNSSSQNSKRFKPNTAKIDEIFVSRKRDNGECTTQ</sequence>
<evidence type="ECO:0000313" key="2">
    <source>
        <dbReference type="EMBL" id="KAJ1919531.1"/>
    </source>
</evidence>
<feature type="compositionally biased region" description="Polar residues" evidence="1">
    <location>
        <begin position="827"/>
        <end position="836"/>
    </location>
</feature>
<feature type="compositionally biased region" description="Basic and acidic residues" evidence="1">
    <location>
        <begin position="852"/>
        <end position="864"/>
    </location>
</feature>
<dbReference type="AlphaFoldDB" id="A0A9W7ZYT6"/>
<gene>
    <name evidence="2" type="primary">SPDL1</name>
    <name evidence="2" type="ORF">H4219_001885</name>
</gene>
<feature type="compositionally biased region" description="Polar residues" evidence="1">
    <location>
        <begin position="717"/>
        <end position="732"/>
    </location>
</feature>
<proteinExistence type="predicted"/>
<feature type="compositionally biased region" description="Low complexity" evidence="1">
    <location>
        <begin position="756"/>
        <end position="767"/>
    </location>
</feature>
<feature type="compositionally biased region" description="Polar residues" evidence="1">
    <location>
        <begin position="33"/>
        <end position="77"/>
    </location>
</feature>
<feature type="region of interest" description="Disordered" evidence="1">
    <location>
        <begin position="793"/>
        <end position="880"/>
    </location>
</feature>
<feature type="compositionally biased region" description="Polar residues" evidence="1">
    <location>
        <begin position="902"/>
        <end position="919"/>
    </location>
</feature>
<comment type="caution">
    <text evidence="2">The sequence shown here is derived from an EMBL/GenBank/DDBJ whole genome shotgun (WGS) entry which is preliminary data.</text>
</comment>
<dbReference type="Gene3D" id="1.10.287.1490">
    <property type="match status" value="1"/>
</dbReference>
<feature type="region of interest" description="Disordered" evidence="1">
    <location>
        <begin position="378"/>
        <end position="397"/>
    </location>
</feature>
<dbReference type="PANTHER" id="PTHR23159">
    <property type="entry name" value="CENTROSOMAL PROTEIN 2"/>
    <property type="match status" value="1"/>
</dbReference>
<feature type="compositionally biased region" description="Low complexity" evidence="1">
    <location>
        <begin position="837"/>
        <end position="851"/>
    </location>
</feature>
<feature type="compositionally biased region" description="Polar residues" evidence="1">
    <location>
        <begin position="768"/>
        <end position="780"/>
    </location>
</feature>
<feature type="compositionally biased region" description="Basic and acidic residues" evidence="1">
    <location>
        <begin position="944"/>
        <end position="962"/>
    </location>
</feature>
<dbReference type="OrthoDB" id="9451547at2759"/>
<keyword evidence="3" id="KW-1185">Reference proteome</keyword>
<feature type="region of interest" description="Disordered" evidence="1">
    <location>
        <begin position="599"/>
        <end position="631"/>
    </location>
</feature>
<name>A0A9W7ZYT6_9FUNG</name>
<dbReference type="PANTHER" id="PTHR23159:SF31">
    <property type="entry name" value="CENTROSOME-ASSOCIATED PROTEIN CEP250 ISOFORM X1"/>
    <property type="match status" value="1"/>
</dbReference>
<dbReference type="EMBL" id="JANBPU010000025">
    <property type="protein sequence ID" value="KAJ1919531.1"/>
    <property type="molecule type" value="Genomic_DNA"/>
</dbReference>
<feature type="compositionally biased region" description="Basic and acidic residues" evidence="1">
    <location>
        <begin position="227"/>
        <end position="241"/>
    </location>
</feature>
<feature type="compositionally biased region" description="Basic and acidic residues" evidence="1">
    <location>
        <begin position="256"/>
        <end position="266"/>
    </location>
</feature>
<feature type="region of interest" description="Disordered" evidence="1">
    <location>
        <begin position="898"/>
        <end position="962"/>
    </location>
</feature>
<feature type="compositionally biased region" description="Polar residues" evidence="1">
    <location>
        <begin position="1"/>
        <end position="10"/>
    </location>
</feature>
<feature type="region of interest" description="Disordered" evidence="1">
    <location>
        <begin position="1"/>
        <end position="111"/>
    </location>
</feature>
<evidence type="ECO:0000313" key="3">
    <source>
        <dbReference type="Proteomes" id="UP001150538"/>
    </source>
</evidence>
<feature type="region of interest" description="Disordered" evidence="1">
    <location>
        <begin position="171"/>
        <end position="283"/>
    </location>
</feature>
<protein>
    <submittedName>
        <fullName evidence="2">Protein Spindly</fullName>
    </submittedName>
</protein>
<feature type="compositionally biased region" description="Low complexity" evidence="1">
    <location>
        <begin position="920"/>
        <end position="935"/>
    </location>
</feature>